<dbReference type="RefSeq" id="WP_054719077.1">
    <property type="nucleotide sequence ID" value="NZ_CP045068.1"/>
</dbReference>
<organism evidence="1 2">
    <name type="scientific">Lacticaseibacillus manihotivorans</name>
    <dbReference type="NCBI Taxonomy" id="88233"/>
    <lineage>
        <taxon>Bacteria</taxon>
        <taxon>Bacillati</taxon>
        <taxon>Bacillota</taxon>
        <taxon>Bacilli</taxon>
        <taxon>Lactobacillales</taxon>
        <taxon>Lactobacillaceae</taxon>
        <taxon>Lacticaseibacillus</taxon>
    </lineage>
</organism>
<protein>
    <submittedName>
        <fullName evidence="1">Alcohol dehydrogenase</fullName>
    </submittedName>
</protein>
<reference evidence="1 2" key="1">
    <citation type="submission" date="2019-10" db="EMBL/GenBank/DDBJ databases">
        <title>Genome sequencing of Lactobacillus manihotivorans.</title>
        <authorList>
            <person name="Kim K."/>
        </authorList>
    </citation>
    <scope>NUCLEOTIDE SEQUENCE [LARGE SCALE GENOMIC DNA]</scope>
    <source>
        <strain evidence="1 2">LM010</strain>
    </source>
</reference>
<proteinExistence type="predicted"/>
<evidence type="ECO:0000313" key="2">
    <source>
        <dbReference type="Proteomes" id="UP000388452"/>
    </source>
</evidence>
<name>A0A5P8JP39_9LACO</name>
<dbReference type="EMBL" id="CP045068">
    <property type="protein sequence ID" value="QFQ90873.1"/>
    <property type="molecule type" value="Genomic_DNA"/>
</dbReference>
<dbReference type="AlphaFoldDB" id="A0A5P8JP39"/>
<gene>
    <name evidence="1" type="ORF">LM010_05305</name>
</gene>
<dbReference type="Proteomes" id="UP000388452">
    <property type="component" value="Chromosome"/>
</dbReference>
<sequence>MTKRIDMVGQRFGRLVVTAYAGRDNHNGNALWECACDCGNTVVTDGYRLRHGSTSSCGCWRREVSVVNAHKNPAFVAHIGSRAGFGIHDGVNLQASLIPRRNNRSGVPGVSFDKTSAHWVARLMLRGHYVLNQMFVNYSDVVAARREAEERFLTPEVERQLDAAPDSRSLQRVLAVVAARKH</sequence>
<accession>A0A5P8JP39</accession>
<evidence type="ECO:0000313" key="1">
    <source>
        <dbReference type="EMBL" id="QFQ90873.1"/>
    </source>
</evidence>